<organism evidence="8 9">
    <name type="scientific">Castanea mollissima</name>
    <name type="common">Chinese chestnut</name>
    <dbReference type="NCBI Taxonomy" id="60419"/>
    <lineage>
        <taxon>Eukaryota</taxon>
        <taxon>Viridiplantae</taxon>
        <taxon>Streptophyta</taxon>
        <taxon>Embryophyta</taxon>
        <taxon>Tracheophyta</taxon>
        <taxon>Spermatophyta</taxon>
        <taxon>Magnoliopsida</taxon>
        <taxon>eudicotyledons</taxon>
        <taxon>Gunneridae</taxon>
        <taxon>Pentapetalae</taxon>
        <taxon>rosids</taxon>
        <taxon>fabids</taxon>
        <taxon>Fagales</taxon>
        <taxon>Fagaceae</taxon>
        <taxon>Castanea</taxon>
    </lineage>
</organism>
<keyword evidence="4" id="KW-0472">Membrane</keyword>
<dbReference type="CDD" id="cd13219">
    <property type="entry name" value="PH-GRAM_C2-GRAM"/>
    <property type="match status" value="1"/>
</dbReference>
<keyword evidence="9" id="KW-1185">Reference proteome</keyword>
<dbReference type="PROSITE" id="PS51778">
    <property type="entry name" value="VAST"/>
    <property type="match status" value="2"/>
</dbReference>
<dbReference type="InterPro" id="IPR044511">
    <property type="entry name" value="At1g03370/At5g50170-like"/>
</dbReference>
<feature type="compositionally biased region" description="Low complexity" evidence="5">
    <location>
        <begin position="70"/>
        <end position="81"/>
    </location>
</feature>
<dbReference type="PROSITE" id="PS50004">
    <property type="entry name" value="C2"/>
    <property type="match status" value="1"/>
</dbReference>
<dbReference type="OrthoDB" id="67700at2759"/>
<evidence type="ECO:0000313" key="9">
    <source>
        <dbReference type="Proteomes" id="UP000737018"/>
    </source>
</evidence>
<dbReference type="Pfam" id="PF00168">
    <property type="entry name" value="C2"/>
    <property type="match status" value="1"/>
</dbReference>
<evidence type="ECO:0000313" key="8">
    <source>
        <dbReference type="EMBL" id="KAF3969397.1"/>
    </source>
</evidence>
<dbReference type="Gene3D" id="2.60.40.150">
    <property type="entry name" value="C2 domain"/>
    <property type="match status" value="1"/>
</dbReference>
<proteinExistence type="predicted"/>
<dbReference type="InterPro" id="IPR031968">
    <property type="entry name" value="VASt"/>
</dbReference>
<dbReference type="PANTHER" id="PTHR46296:SF8">
    <property type="entry name" value="OS06G0297800 PROTEIN"/>
    <property type="match status" value="1"/>
</dbReference>
<dbReference type="Pfam" id="PF02893">
    <property type="entry name" value="GRAM"/>
    <property type="match status" value="1"/>
</dbReference>
<evidence type="ECO:0000259" key="6">
    <source>
        <dbReference type="PROSITE" id="PS50004"/>
    </source>
</evidence>
<dbReference type="Proteomes" id="UP000737018">
    <property type="component" value="Unassembled WGS sequence"/>
</dbReference>
<evidence type="ECO:0000259" key="7">
    <source>
        <dbReference type="PROSITE" id="PS51778"/>
    </source>
</evidence>
<dbReference type="InterPro" id="IPR000008">
    <property type="entry name" value="C2_dom"/>
</dbReference>
<protein>
    <recommendedName>
        <fullName evidence="10">C2 and GRAM domain-containing protein</fullName>
    </recommendedName>
</protein>
<dbReference type="PRINTS" id="PR00360">
    <property type="entry name" value="C2DOMAIN"/>
</dbReference>
<keyword evidence="2" id="KW-0812">Transmembrane</keyword>
<dbReference type="SMART" id="SM00239">
    <property type="entry name" value="C2"/>
    <property type="match status" value="1"/>
</dbReference>
<sequence length="781" mass="86992">EILLTIYFSQNNSSVNLNCNGESPSRSVNSSSNSPSLRLEEIGFSKEDKSCVQKSLAGRLALIFNKHSDTASTSSTYSDGSEPPETAGPEIYENKYEDQSSSDTFEKVMSTMETRDQGSETPSNLPGGVVLDQLYQIAPHDLNSLLFSLDSSFPKSVAEAQGTTELQQGCWKFENNVLAIVSTPDVMYGSTFKVEVLYCITPGPELPSGEQSSRLVVSWRVNFLQSTMMKGMIENGARQGLGITAGGAPVRLEAGYSIGEFIVCGVLVLQGERLLGLISRFMQARAQKGSDHGVKAQGDGWLLTVALIEGSSLAAVDPSGSSDPYVVFTCNGKSRASSIKFQKSNPQWNEIFEFDAMDDPPSVLDMEVYDFDGPFDEATSLGHAEVNFLRNNISDLADIWVPLQGKLAQACQSKIHLRIFLNNTKGGNVVKEYLSKMEKEVGKKINVRSPQTNSAFQKLFGLPPEEFLINDFTCHLKRKMPLQGRLFLSARIIGFHTNLFGHKTKFFFLWEDIEDIQVVPPTLSSMGSPIVVMTLRPGRGMDARHGAKTQDAEGRLKFHFQSFVSFNVAHRTIMALWKARSLSPEQKVQIVEEESEAKILQAEESGSFLGLDDVSMSEVYSCTPPVPTSFFMEAFSGGELEARVMEKSGCLDYSNTPWESEKGDVYERQIHFRFDKCISRYRAEVTSTQQKFPLPDKNGWLVEEVMTLHGIPLGDNFNLHLRYQLEELPSKSKECNVQVFFGIAWLKSTKHQKRITKNIQKNLQDRLKGMFSVIEKEFAAR</sequence>
<accession>A0A8J4RB06</accession>
<evidence type="ECO:0000256" key="3">
    <source>
        <dbReference type="ARBA" id="ARBA00022989"/>
    </source>
</evidence>
<gene>
    <name evidence="8" type="ORF">CMV_006825</name>
</gene>
<name>A0A8J4RB06_9ROSI</name>
<evidence type="ECO:0000256" key="2">
    <source>
        <dbReference type="ARBA" id="ARBA00022692"/>
    </source>
</evidence>
<dbReference type="PANTHER" id="PTHR46296">
    <property type="entry name" value="BNAA05G37250D PROTEIN"/>
    <property type="match status" value="1"/>
</dbReference>
<dbReference type="GO" id="GO:0016020">
    <property type="term" value="C:membrane"/>
    <property type="evidence" value="ECO:0007669"/>
    <property type="project" value="UniProtKB-SubCell"/>
</dbReference>
<evidence type="ECO:0008006" key="10">
    <source>
        <dbReference type="Google" id="ProtNLM"/>
    </source>
</evidence>
<dbReference type="EMBL" id="JRKL02000653">
    <property type="protein sequence ID" value="KAF3969397.1"/>
    <property type="molecule type" value="Genomic_DNA"/>
</dbReference>
<evidence type="ECO:0000256" key="4">
    <source>
        <dbReference type="ARBA" id="ARBA00023136"/>
    </source>
</evidence>
<evidence type="ECO:0000256" key="5">
    <source>
        <dbReference type="SAM" id="MobiDB-lite"/>
    </source>
</evidence>
<dbReference type="InterPro" id="IPR011993">
    <property type="entry name" value="PH-like_dom_sf"/>
</dbReference>
<reference evidence="8" key="1">
    <citation type="submission" date="2020-03" db="EMBL/GenBank/DDBJ databases">
        <title>Castanea mollissima Vanexum genome sequencing.</title>
        <authorList>
            <person name="Staton M."/>
        </authorList>
    </citation>
    <scope>NUCLEOTIDE SEQUENCE</scope>
    <source>
        <tissue evidence="8">Leaf</tissue>
    </source>
</reference>
<feature type="domain" description="VASt" evidence="7">
    <location>
        <begin position="126"/>
        <end position="246"/>
    </location>
</feature>
<keyword evidence="3" id="KW-1133">Transmembrane helix</keyword>
<evidence type="ECO:0000256" key="1">
    <source>
        <dbReference type="ARBA" id="ARBA00004167"/>
    </source>
</evidence>
<feature type="domain" description="C2" evidence="6">
    <location>
        <begin position="284"/>
        <end position="401"/>
    </location>
</feature>
<dbReference type="InterPro" id="IPR004182">
    <property type="entry name" value="GRAM"/>
</dbReference>
<dbReference type="Pfam" id="PF16016">
    <property type="entry name" value="VASt"/>
    <property type="match status" value="2"/>
</dbReference>
<dbReference type="InterPro" id="IPR035892">
    <property type="entry name" value="C2_domain_sf"/>
</dbReference>
<feature type="domain" description="VASt" evidence="7">
    <location>
        <begin position="615"/>
        <end position="781"/>
    </location>
</feature>
<feature type="non-terminal residue" evidence="8">
    <location>
        <position position="781"/>
    </location>
</feature>
<dbReference type="AlphaFoldDB" id="A0A8J4RB06"/>
<comment type="caution">
    <text evidence="8">The sequence shown here is derived from an EMBL/GenBank/DDBJ whole genome shotgun (WGS) entry which is preliminary data.</text>
</comment>
<dbReference type="SUPFAM" id="SSF49562">
    <property type="entry name" value="C2 domain (Calcium/lipid-binding domain, CaLB)"/>
    <property type="match status" value="1"/>
</dbReference>
<dbReference type="SMART" id="SM00568">
    <property type="entry name" value="GRAM"/>
    <property type="match status" value="1"/>
</dbReference>
<comment type="subcellular location">
    <subcellularLocation>
        <location evidence="1">Membrane</location>
        <topology evidence="1">Single-pass membrane protein</topology>
    </subcellularLocation>
</comment>
<dbReference type="Gene3D" id="2.30.29.30">
    <property type="entry name" value="Pleckstrin-homology domain (PH domain)/Phosphotyrosine-binding domain (PTB)"/>
    <property type="match status" value="1"/>
</dbReference>
<dbReference type="CDD" id="cd00030">
    <property type="entry name" value="C2"/>
    <property type="match status" value="1"/>
</dbReference>
<feature type="region of interest" description="Disordered" evidence="5">
    <location>
        <begin position="70"/>
        <end position="104"/>
    </location>
</feature>